<evidence type="ECO:0000256" key="4">
    <source>
        <dbReference type="ARBA" id="ARBA00022692"/>
    </source>
</evidence>
<accession>A0A2H0VFN7</accession>
<feature type="transmembrane region" description="Helical" evidence="7">
    <location>
        <begin position="51"/>
        <end position="71"/>
    </location>
</feature>
<dbReference type="PANTHER" id="PTHR22926:SF3">
    <property type="entry name" value="UNDECAPRENYL-PHOSPHATE ALPHA-N-ACETYLGLUCOSAMINYL 1-PHOSPHATE TRANSFERASE"/>
    <property type="match status" value="1"/>
</dbReference>
<dbReference type="EMBL" id="PFAJ01000041">
    <property type="protein sequence ID" value="PIR97169.1"/>
    <property type="molecule type" value="Genomic_DNA"/>
</dbReference>
<keyword evidence="4 7" id="KW-0812">Transmembrane</keyword>
<keyword evidence="5 7" id="KW-1133">Transmembrane helix</keyword>
<feature type="transmembrane region" description="Helical" evidence="7">
    <location>
        <begin position="228"/>
        <end position="248"/>
    </location>
</feature>
<gene>
    <name evidence="8" type="ORF">COT91_02795</name>
</gene>
<evidence type="ECO:0000256" key="2">
    <source>
        <dbReference type="ARBA" id="ARBA00022475"/>
    </source>
</evidence>
<dbReference type="GO" id="GO:0071555">
    <property type="term" value="P:cell wall organization"/>
    <property type="evidence" value="ECO:0007669"/>
    <property type="project" value="TreeGrafter"/>
</dbReference>
<dbReference type="GO" id="GO:0016780">
    <property type="term" value="F:phosphotransferase activity, for other substituted phosphate groups"/>
    <property type="evidence" value="ECO:0007669"/>
    <property type="project" value="InterPro"/>
</dbReference>
<dbReference type="Pfam" id="PF00953">
    <property type="entry name" value="Glycos_transf_4"/>
    <property type="match status" value="1"/>
</dbReference>
<feature type="transmembrane region" description="Helical" evidence="7">
    <location>
        <begin position="205"/>
        <end position="221"/>
    </location>
</feature>
<proteinExistence type="predicted"/>
<evidence type="ECO:0008006" key="10">
    <source>
        <dbReference type="Google" id="ProtNLM"/>
    </source>
</evidence>
<protein>
    <recommendedName>
        <fullName evidence="10">Undecaprenyl-phosphate alpha-N-acetylglucosaminyl 1-phosphate transferase</fullName>
    </recommendedName>
</protein>
<comment type="subcellular location">
    <subcellularLocation>
        <location evidence="1">Cell membrane</location>
        <topology evidence="1">Multi-pass membrane protein</topology>
    </subcellularLocation>
</comment>
<evidence type="ECO:0000313" key="9">
    <source>
        <dbReference type="Proteomes" id="UP000230557"/>
    </source>
</evidence>
<feature type="transmembrane region" description="Helical" evidence="7">
    <location>
        <begin position="6"/>
        <end position="24"/>
    </location>
</feature>
<feature type="transmembrane region" description="Helical" evidence="7">
    <location>
        <begin position="83"/>
        <end position="100"/>
    </location>
</feature>
<dbReference type="PANTHER" id="PTHR22926">
    <property type="entry name" value="PHOSPHO-N-ACETYLMURAMOYL-PENTAPEPTIDE-TRANSFERASE"/>
    <property type="match status" value="1"/>
</dbReference>
<keyword evidence="3" id="KW-0808">Transferase</keyword>
<keyword evidence="2" id="KW-1003">Cell membrane</keyword>
<name>A0A2H0VFN7_9BACT</name>
<evidence type="ECO:0000256" key="5">
    <source>
        <dbReference type="ARBA" id="ARBA00022989"/>
    </source>
</evidence>
<dbReference type="CDD" id="cd06853">
    <property type="entry name" value="GT_WecA_like"/>
    <property type="match status" value="1"/>
</dbReference>
<keyword evidence="6 7" id="KW-0472">Membrane</keyword>
<dbReference type="GO" id="GO:0005886">
    <property type="term" value="C:plasma membrane"/>
    <property type="evidence" value="ECO:0007669"/>
    <property type="project" value="UniProtKB-SubCell"/>
</dbReference>
<dbReference type="GO" id="GO:0009103">
    <property type="term" value="P:lipopolysaccharide biosynthetic process"/>
    <property type="evidence" value="ECO:0007669"/>
    <property type="project" value="TreeGrafter"/>
</dbReference>
<dbReference type="GO" id="GO:0044038">
    <property type="term" value="P:cell wall macromolecule biosynthetic process"/>
    <property type="evidence" value="ECO:0007669"/>
    <property type="project" value="TreeGrafter"/>
</dbReference>
<feature type="transmembrane region" description="Helical" evidence="7">
    <location>
        <begin position="112"/>
        <end position="132"/>
    </location>
</feature>
<dbReference type="AlphaFoldDB" id="A0A2H0VFN7"/>
<feature type="transmembrane region" description="Helical" evidence="7">
    <location>
        <begin position="303"/>
        <end position="321"/>
    </location>
</feature>
<evidence type="ECO:0000256" key="3">
    <source>
        <dbReference type="ARBA" id="ARBA00022679"/>
    </source>
</evidence>
<reference evidence="9" key="1">
    <citation type="submission" date="2017-09" db="EMBL/GenBank/DDBJ databases">
        <title>Depth-based differentiation of microbial function through sediment-hosted aquifers and enrichment of novel symbionts in the deep terrestrial subsurface.</title>
        <authorList>
            <person name="Probst A.J."/>
            <person name="Ladd B."/>
            <person name="Jarett J.K."/>
            <person name="Geller-Mcgrath D.E."/>
            <person name="Sieber C.M.K."/>
            <person name="Emerson J.B."/>
            <person name="Anantharaman K."/>
            <person name="Thomas B.C."/>
            <person name="Malmstrom R."/>
            <person name="Stieglmeier M."/>
            <person name="Klingl A."/>
            <person name="Woyke T."/>
            <person name="Ryan C.M."/>
            <person name="Banfield J.F."/>
        </authorList>
    </citation>
    <scope>NUCLEOTIDE SEQUENCE [LARGE SCALE GENOMIC DNA]</scope>
</reference>
<evidence type="ECO:0000256" key="7">
    <source>
        <dbReference type="SAM" id="Phobius"/>
    </source>
</evidence>
<feature type="transmembrane region" description="Helical" evidence="7">
    <location>
        <begin position="147"/>
        <end position="167"/>
    </location>
</feature>
<organism evidence="8 9">
    <name type="scientific">Candidatus Doudnabacteria bacterium CG10_big_fil_rev_8_21_14_0_10_41_10</name>
    <dbReference type="NCBI Taxonomy" id="1974551"/>
    <lineage>
        <taxon>Bacteria</taxon>
        <taxon>Candidatus Doudnaibacteriota</taxon>
    </lineage>
</organism>
<feature type="transmembrane region" description="Helical" evidence="7">
    <location>
        <begin position="174"/>
        <end position="193"/>
    </location>
</feature>
<dbReference type="Proteomes" id="UP000230557">
    <property type="component" value="Unassembled WGS sequence"/>
</dbReference>
<evidence type="ECO:0000256" key="6">
    <source>
        <dbReference type="ARBA" id="ARBA00023136"/>
    </source>
</evidence>
<feature type="transmembrane region" description="Helical" evidence="7">
    <location>
        <begin position="254"/>
        <end position="272"/>
    </location>
</feature>
<evidence type="ECO:0000256" key="1">
    <source>
        <dbReference type="ARBA" id="ARBA00004651"/>
    </source>
</evidence>
<dbReference type="InterPro" id="IPR000715">
    <property type="entry name" value="Glycosyl_transferase_4"/>
</dbReference>
<comment type="caution">
    <text evidence="8">The sequence shown here is derived from an EMBL/GenBank/DDBJ whole genome shotgun (WGS) entry which is preliminary data.</text>
</comment>
<sequence>MIQEHLLAFFIPFGLVLFVFTPLVRKFAFRTQVLDQPDSPRKVQSAPVPKLGGWAVFLGFASVIAVWQIFWPEFFGLFIKNNYLWGILVGGFILALGGYLDDRFVLAPRYQFLFPVLAVVALIVSGVQLSYINNPFGGAILFDTVKILSYPLFGGIFIFVWVLGMIYTTKFLDGLDGLVSGVAGIGAIVLFLLSQIPQVSQPDTALLSIMFAGAILGFLPWNFHPAKIYLGEGGSTFAGFMIGALAIISGGKVATALLIMGIPILDVAWVILRRTMNQFSPFTGDRKHLHFRLLDIGLSHRQAVMVLYFFSAAFGVSGLFLQSAGKVVALAVLFAVMVLLGGFLVIGYHRKIKN</sequence>
<evidence type="ECO:0000313" key="8">
    <source>
        <dbReference type="EMBL" id="PIR97169.1"/>
    </source>
</evidence>
<feature type="transmembrane region" description="Helical" evidence="7">
    <location>
        <begin position="327"/>
        <end position="348"/>
    </location>
</feature>